<reference evidence="7 8" key="1">
    <citation type="submission" date="2020-01" db="EMBL/GenBank/DDBJ databases">
        <authorList>
            <person name="Gupta K D."/>
        </authorList>
    </citation>
    <scope>NUCLEOTIDE SEQUENCE [LARGE SCALE GENOMIC DNA]</scope>
</reference>
<evidence type="ECO:0000313" key="7">
    <source>
        <dbReference type="EMBL" id="CAA7264356.1"/>
    </source>
</evidence>
<proteinExistence type="predicted"/>
<evidence type="ECO:0000259" key="6">
    <source>
        <dbReference type="PROSITE" id="PS50865"/>
    </source>
</evidence>
<feature type="region of interest" description="Disordered" evidence="5">
    <location>
        <begin position="238"/>
        <end position="260"/>
    </location>
</feature>
<keyword evidence="2 4" id="KW-0863">Zinc-finger</keyword>
<dbReference type="GO" id="GO:0008270">
    <property type="term" value="F:zinc ion binding"/>
    <property type="evidence" value="ECO:0007669"/>
    <property type="project" value="UniProtKB-KW"/>
</dbReference>
<dbReference type="PROSITE" id="PS50865">
    <property type="entry name" value="ZF_MYND_2"/>
    <property type="match status" value="1"/>
</dbReference>
<evidence type="ECO:0000313" key="8">
    <source>
        <dbReference type="Proteomes" id="UP000467700"/>
    </source>
</evidence>
<evidence type="ECO:0000256" key="5">
    <source>
        <dbReference type="SAM" id="MobiDB-lite"/>
    </source>
</evidence>
<protein>
    <recommendedName>
        <fullName evidence="6">MYND-type domain-containing protein</fullName>
    </recommendedName>
</protein>
<name>A0A8S0WS97_CYCAE</name>
<keyword evidence="3" id="KW-0862">Zinc</keyword>
<dbReference type="Proteomes" id="UP000467700">
    <property type="component" value="Unassembled WGS sequence"/>
</dbReference>
<dbReference type="OrthoDB" id="2996489at2759"/>
<keyword evidence="8" id="KW-1185">Reference proteome</keyword>
<keyword evidence="1" id="KW-0479">Metal-binding</keyword>
<evidence type="ECO:0000256" key="4">
    <source>
        <dbReference type="PROSITE-ProRule" id="PRU00134"/>
    </source>
</evidence>
<dbReference type="EMBL" id="CACVBS010000044">
    <property type="protein sequence ID" value="CAA7264356.1"/>
    <property type="molecule type" value="Genomic_DNA"/>
</dbReference>
<dbReference type="InterPro" id="IPR002893">
    <property type="entry name" value="Znf_MYND"/>
</dbReference>
<accession>A0A8S0WS97</accession>
<feature type="domain" description="MYND-type" evidence="6">
    <location>
        <begin position="159"/>
        <end position="204"/>
    </location>
</feature>
<sequence>MRRFKQRKIEDVQAGVERGDADDMLEYGLRLATGAEIPLDNSEARRILLLVFQSNTFSSSQRAVAASLLGLLYYYIVLNSDDWKDFDYDDRIPCSMKFCFESCLLGLHSHICLLVGNMFFKLYGKIPYGELMDKVTFIHGLNVTLRKATGHQDPKPDICESCAKFFPTKTLKKCAGPCHHPTRKPAYCSRECQKEHRKHHREWCVEAMSNPVDADNVTYYTVHLATADYSGQRLQIAGSESTTSALEPDPESNQTDGSVTFNDSPIKLSSLLSDLVW</sequence>
<evidence type="ECO:0000256" key="1">
    <source>
        <dbReference type="ARBA" id="ARBA00022723"/>
    </source>
</evidence>
<dbReference type="Gene3D" id="6.10.140.2220">
    <property type="match status" value="1"/>
</dbReference>
<dbReference type="AlphaFoldDB" id="A0A8S0WS97"/>
<organism evidence="7 8">
    <name type="scientific">Cyclocybe aegerita</name>
    <name type="common">Black poplar mushroom</name>
    <name type="synonym">Agrocybe aegerita</name>
    <dbReference type="NCBI Taxonomy" id="1973307"/>
    <lineage>
        <taxon>Eukaryota</taxon>
        <taxon>Fungi</taxon>
        <taxon>Dikarya</taxon>
        <taxon>Basidiomycota</taxon>
        <taxon>Agaricomycotina</taxon>
        <taxon>Agaricomycetes</taxon>
        <taxon>Agaricomycetidae</taxon>
        <taxon>Agaricales</taxon>
        <taxon>Agaricineae</taxon>
        <taxon>Bolbitiaceae</taxon>
        <taxon>Cyclocybe</taxon>
    </lineage>
</organism>
<comment type="caution">
    <text evidence="7">The sequence shown here is derived from an EMBL/GenBank/DDBJ whole genome shotgun (WGS) entry which is preliminary data.</text>
</comment>
<evidence type="ECO:0000256" key="3">
    <source>
        <dbReference type="ARBA" id="ARBA00022833"/>
    </source>
</evidence>
<evidence type="ECO:0000256" key="2">
    <source>
        <dbReference type="ARBA" id="ARBA00022771"/>
    </source>
</evidence>
<gene>
    <name evidence="7" type="ORF">AAE3_LOCUS6598</name>
</gene>